<feature type="compositionally biased region" description="Basic and acidic residues" evidence="7">
    <location>
        <begin position="1527"/>
        <end position="1537"/>
    </location>
</feature>
<dbReference type="PANTHER" id="PTHR24330">
    <property type="entry name" value="HOMEOBOX PROTEIN BARH-LIKE"/>
    <property type="match status" value="1"/>
</dbReference>
<dbReference type="InterPro" id="IPR002104">
    <property type="entry name" value="Integrase_catalytic"/>
</dbReference>
<dbReference type="PROSITE" id="PS51898">
    <property type="entry name" value="TYR_RECOMBINASE"/>
    <property type="match status" value="1"/>
</dbReference>
<evidence type="ECO:0000313" key="13">
    <source>
        <dbReference type="Proteomes" id="UP001152797"/>
    </source>
</evidence>
<feature type="compositionally biased region" description="Low complexity" evidence="7">
    <location>
        <begin position="1712"/>
        <end position="1723"/>
    </location>
</feature>
<reference evidence="11" key="2">
    <citation type="submission" date="2024-04" db="EMBL/GenBank/DDBJ databases">
        <authorList>
            <person name="Chen Y."/>
            <person name="Shah S."/>
            <person name="Dougan E. K."/>
            <person name="Thang M."/>
            <person name="Chan C."/>
        </authorList>
    </citation>
    <scope>NUCLEOTIDE SEQUENCE [LARGE SCALE GENOMIC DNA]</scope>
</reference>
<dbReference type="GO" id="GO:0015074">
    <property type="term" value="P:DNA integration"/>
    <property type="evidence" value="ECO:0007669"/>
    <property type="project" value="InterPro"/>
</dbReference>
<dbReference type="PROSITE" id="PS50103">
    <property type="entry name" value="ZF_C3H1"/>
    <property type="match status" value="2"/>
</dbReference>
<feature type="zinc finger region" description="C3H1-type" evidence="5">
    <location>
        <begin position="1368"/>
        <end position="1395"/>
    </location>
</feature>
<evidence type="ECO:0000259" key="8">
    <source>
        <dbReference type="PROSITE" id="PS50103"/>
    </source>
</evidence>
<evidence type="ECO:0000256" key="7">
    <source>
        <dbReference type="SAM" id="MobiDB-lite"/>
    </source>
</evidence>
<keyword evidence="13" id="KW-1185">Reference proteome</keyword>
<feature type="coiled-coil region" evidence="6">
    <location>
        <begin position="851"/>
        <end position="878"/>
    </location>
</feature>
<dbReference type="SMART" id="SM00356">
    <property type="entry name" value="ZnF_C3H1"/>
    <property type="match status" value="3"/>
</dbReference>
<name>A0A9P1CFE5_9DINO</name>
<dbReference type="SUPFAM" id="SSF90229">
    <property type="entry name" value="CCCH zinc finger"/>
    <property type="match status" value="2"/>
</dbReference>
<dbReference type="InterPro" id="IPR011010">
    <property type="entry name" value="DNA_brk_join_enz"/>
</dbReference>
<dbReference type="Gene3D" id="3.30.1370.210">
    <property type="match status" value="1"/>
</dbReference>
<feature type="domain" description="C3H1-type" evidence="8">
    <location>
        <begin position="1368"/>
        <end position="1395"/>
    </location>
</feature>
<evidence type="ECO:0000256" key="5">
    <source>
        <dbReference type="PROSITE-ProRule" id="PRU00723"/>
    </source>
</evidence>
<feature type="compositionally biased region" description="Basic residues" evidence="7">
    <location>
        <begin position="1538"/>
        <end position="1548"/>
    </location>
</feature>
<keyword evidence="4" id="KW-0233">DNA recombination</keyword>
<dbReference type="InterPro" id="IPR052145">
    <property type="entry name" value="Mediator/Homeobox_domain"/>
</dbReference>
<evidence type="ECO:0000256" key="3">
    <source>
        <dbReference type="ARBA" id="ARBA00022833"/>
    </source>
</evidence>
<keyword evidence="2 5" id="KW-0863">Zinc-finger</keyword>
<evidence type="ECO:0000313" key="11">
    <source>
        <dbReference type="EMBL" id="CAL1143796.1"/>
    </source>
</evidence>
<evidence type="ECO:0000256" key="2">
    <source>
        <dbReference type="ARBA" id="ARBA00022771"/>
    </source>
</evidence>
<dbReference type="EMBL" id="CAMXCT030001474">
    <property type="protein sequence ID" value="CAL4777733.1"/>
    <property type="molecule type" value="Genomic_DNA"/>
</dbReference>
<feature type="region of interest" description="Disordered" evidence="7">
    <location>
        <begin position="182"/>
        <end position="252"/>
    </location>
</feature>
<feature type="zinc finger region" description="C3H1-type" evidence="5">
    <location>
        <begin position="1298"/>
        <end position="1325"/>
    </location>
</feature>
<dbReference type="OrthoDB" id="433922at2759"/>
<keyword evidence="12" id="KW-0413">Isomerase</keyword>
<comment type="caution">
    <text evidence="10">The sequence shown here is derived from an EMBL/GenBank/DDBJ whole genome shotgun (WGS) entry which is preliminary data.</text>
</comment>
<organism evidence="10">
    <name type="scientific">Cladocopium goreaui</name>
    <dbReference type="NCBI Taxonomy" id="2562237"/>
    <lineage>
        <taxon>Eukaryota</taxon>
        <taxon>Sar</taxon>
        <taxon>Alveolata</taxon>
        <taxon>Dinophyceae</taxon>
        <taxon>Suessiales</taxon>
        <taxon>Symbiodiniaceae</taxon>
        <taxon>Cladocopium</taxon>
    </lineage>
</organism>
<dbReference type="EMBL" id="CAMXCT020001474">
    <property type="protein sequence ID" value="CAL1143796.1"/>
    <property type="molecule type" value="Genomic_DNA"/>
</dbReference>
<keyword evidence="1 5" id="KW-0479">Metal-binding</keyword>
<dbReference type="Pfam" id="PF00589">
    <property type="entry name" value="Phage_integrase"/>
    <property type="match status" value="1"/>
</dbReference>
<feature type="domain" description="C3H1-type" evidence="8">
    <location>
        <begin position="1298"/>
        <end position="1325"/>
    </location>
</feature>
<gene>
    <name evidence="10" type="ORF">C1SCF055_LOCUS17412</name>
</gene>
<dbReference type="GO" id="GO:0006310">
    <property type="term" value="P:DNA recombination"/>
    <property type="evidence" value="ECO:0007669"/>
    <property type="project" value="UniProtKB-KW"/>
</dbReference>
<dbReference type="InterPro" id="IPR013762">
    <property type="entry name" value="Integrase-like_cat_sf"/>
</dbReference>
<evidence type="ECO:0000256" key="4">
    <source>
        <dbReference type="ARBA" id="ARBA00023172"/>
    </source>
</evidence>
<feature type="compositionally biased region" description="Pro residues" evidence="7">
    <location>
        <begin position="1423"/>
        <end position="1434"/>
    </location>
</feature>
<keyword evidence="3 5" id="KW-0862">Zinc</keyword>
<keyword evidence="6" id="KW-0175">Coiled coil</keyword>
<dbReference type="Proteomes" id="UP001152797">
    <property type="component" value="Unassembled WGS sequence"/>
</dbReference>
<feature type="region of interest" description="Disordered" evidence="7">
    <location>
        <begin position="1521"/>
        <end position="1559"/>
    </location>
</feature>
<feature type="domain" description="Tyr recombinase" evidence="9">
    <location>
        <begin position="930"/>
        <end position="1113"/>
    </location>
</feature>
<accession>A0A9P1CFE5</accession>
<dbReference type="EMBL" id="CAMXCT010001474">
    <property type="protein sequence ID" value="CAI3990421.1"/>
    <property type="molecule type" value="Genomic_DNA"/>
</dbReference>
<protein>
    <submittedName>
        <fullName evidence="12">Peptidylprolyl isomerase</fullName>
    </submittedName>
</protein>
<feature type="region of interest" description="Disordered" evidence="7">
    <location>
        <begin position="1708"/>
        <end position="1729"/>
    </location>
</feature>
<feature type="compositionally biased region" description="Low complexity" evidence="7">
    <location>
        <begin position="1435"/>
        <end position="1453"/>
    </location>
</feature>
<feature type="region of interest" description="Disordered" evidence="7">
    <location>
        <begin position="1399"/>
        <end position="1453"/>
    </location>
</feature>
<dbReference type="GO" id="GO:0016853">
    <property type="term" value="F:isomerase activity"/>
    <property type="evidence" value="ECO:0007669"/>
    <property type="project" value="UniProtKB-KW"/>
</dbReference>
<sequence>MAAAVGAVPPDWDEVYIAGYNPSASEALCRTTSPDGADWWWVMIQVLGLHMRLPVLAADGTRAAPHGVDGDAVNWICVPPQGNAQWRPSPAEIVNVSAEANLVMMQYNHGHNWPVNVPGVGGPLVSVQAALAGPVAPGGAGVVGGAGGVPVAAVLGPTDQGAAPDASSLKALEAAVQQLQAMALSPGGSSRKPEDKKKKKKSRKSKKKKKRSRSSSRSSASSSSSRSRSSRSSSSGSRKSKPLCWKDHGKDRKVHQADLTHVDMLKFKKRGDLVAFASRHPGALTAHFLAGVYSRLSKGSLSRSGQLREPSVTAWAHQFSGLTEIRDIKEVVTLSEVLDAVNRREIAQAMDIVCQRILAIQAAKTKGGSWEKAEAIELVNNSKSLASTSMLALTNADVDNLCAYYGGNMVVAALNWMHGERVERFDILSAAHGRVHSRIERILRAFVMTDMPILDHEGLDSYLRQTQCYTGAGVVLALGVKGGVPSKAADVTLAKHLGNMYPEMGEQVVNPRSLLLPSKRSALGEVALRATSAACFKGLTDVVTHDAALPEDCRLHPDHVVPGQLPIWGSIIDDIWALEHADEPDSGNIGPSWLSQAEAAWCARGVEPNVKKSVDGLADQEVQGYFIHSRDHWVGVSLDKRRCLFQASMQVLLKKYVIVGVVGRLIGKHSFMHSCRPSLRSIFDCTYRWIQGLRERRLMPYAIAWTAEDRLRRPVDDDSRFIHPVDSAACCGAFSKGRSSSSRLNSRCRKVCSVNLAGGHDVFYPWMSSGENPADTPSRWYEPSSAASLPQVELASSEPVADLRELGPSRQSPWYPLSYCTDRERGLLMEPGHGLSRLQVFLLSSLKPSTIEKYTQALQDLNNELEEQNVVWAELTEEEQDYFLADMLLDAYESDGSRVSAGWLLSALQKVYPRLKLKVAWRVFDTWGLLQPSRQAPAAPPELLHAMFATALMLNRPVLSGLLLVCYCGLLRVREGLGLRGRDLVLQTDGLTLCLGKTKRGMEQKVVLRNGAVISYMRSFFEHCGYPASDEFVFPISYGSVLRWVKRLSELLGAKSLQLTTHTLRRSGASELSRQGMPLADILLYGRWLSEKAAREYIRKGEVAIIRSRGLLQVEDWARIDRWSAICNNAWKLYHLVFSQTEVASLRLDHVTCERFRSYAGDGQYNTEQTRWTSPMSPTSCGGGVRYHLTFDSTVSVSSPLPKDLRSVLSLLVLMHGRSQLSRWMERLSSWSETACLQGDKGFMNFWRIPTELCDAMRMNIVGNEALPTDGRQRAALPAAPMSSPSDSNDDRSRTWQFSKTKMCKFNLVGMCTKGLQCPFAHVKNELRELPDLTCTKLCKTLIQTGLCEDRNCSYAHSKDELRATSTFHKTKLCRFSQMGHCALGSKCNFAHSEEEIRPLDTTKLPDPPVEMTPEPRRAPVPALMPVPPMPAPSANPARPRSGATQALQQQQRQLEQQQQQLQQQQMQQQIQMQQQQLQQQHQQLVEQQQQNKMLALALQHQLALSTNNFLRENIFPQSLPASGTEAESRQEREAPKRRGGRRGKAVRIGKGDGHGDDMSGAPPGIPAWGVDANLWIPGQVRSPHPCAPGPISLASDADRGVAPLSSSGTAVAPAAKVSTVSTAAGGPGPAYVNPSMVNKTFLESELGPIGKMRPIRSAAGRLDRLAASESDEEEAQVLDSSLYDLSQAAGLVSHLANPHLEVQLKERENRAGSAGATSAGSTQACPSHASTCLNPANGLWDSQLYAQSYSPTLEREDVWQVKNTFLTLSPRAKPIRSVRTADGALCELGSLLDDEA</sequence>
<feature type="compositionally biased region" description="Low complexity" evidence="7">
    <location>
        <begin position="215"/>
        <end position="237"/>
    </location>
</feature>
<dbReference type="Gene3D" id="4.10.1000.10">
    <property type="entry name" value="Zinc finger, CCCH-type"/>
    <property type="match status" value="1"/>
</dbReference>
<evidence type="ECO:0000313" key="12">
    <source>
        <dbReference type="EMBL" id="CAL4777733.1"/>
    </source>
</evidence>
<dbReference type="SUPFAM" id="SSF56349">
    <property type="entry name" value="DNA breaking-rejoining enzymes"/>
    <property type="match status" value="1"/>
</dbReference>
<evidence type="ECO:0000259" key="9">
    <source>
        <dbReference type="PROSITE" id="PS51898"/>
    </source>
</evidence>
<proteinExistence type="predicted"/>
<evidence type="ECO:0000313" key="10">
    <source>
        <dbReference type="EMBL" id="CAI3990421.1"/>
    </source>
</evidence>
<dbReference type="GO" id="GO:0003677">
    <property type="term" value="F:DNA binding"/>
    <property type="evidence" value="ECO:0007669"/>
    <property type="project" value="InterPro"/>
</dbReference>
<dbReference type="GO" id="GO:0008270">
    <property type="term" value="F:zinc ion binding"/>
    <property type="evidence" value="ECO:0007669"/>
    <property type="project" value="UniProtKB-KW"/>
</dbReference>
<dbReference type="InterPro" id="IPR000571">
    <property type="entry name" value="Znf_CCCH"/>
</dbReference>
<dbReference type="Pfam" id="PF00642">
    <property type="entry name" value="zf-CCCH"/>
    <property type="match status" value="1"/>
</dbReference>
<evidence type="ECO:0000256" key="6">
    <source>
        <dbReference type="SAM" id="Coils"/>
    </source>
</evidence>
<evidence type="ECO:0000256" key="1">
    <source>
        <dbReference type="ARBA" id="ARBA00022723"/>
    </source>
</evidence>
<dbReference type="Gene3D" id="1.10.443.10">
    <property type="entry name" value="Intergrase catalytic core"/>
    <property type="match status" value="1"/>
</dbReference>
<feature type="compositionally biased region" description="Basic residues" evidence="7">
    <location>
        <begin position="197"/>
        <end position="214"/>
    </location>
</feature>
<dbReference type="InterPro" id="IPR036855">
    <property type="entry name" value="Znf_CCCH_sf"/>
</dbReference>
<reference evidence="10" key="1">
    <citation type="submission" date="2022-10" db="EMBL/GenBank/DDBJ databases">
        <authorList>
            <person name="Chen Y."/>
            <person name="Dougan E. K."/>
            <person name="Chan C."/>
            <person name="Rhodes N."/>
            <person name="Thang M."/>
        </authorList>
    </citation>
    <scope>NUCLEOTIDE SEQUENCE</scope>
</reference>